<dbReference type="PANTHER" id="PTHR47019">
    <property type="entry name" value="LIPID II FLIPPASE MURJ"/>
    <property type="match status" value="1"/>
</dbReference>
<name>A0A7W3QKT8_ACTNM</name>
<dbReference type="PRINTS" id="PR01806">
    <property type="entry name" value="VIRFACTRMVIN"/>
</dbReference>
<dbReference type="InterPro" id="IPR004268">
    <property type="entry name" value="MurJ"/>
</dbReference>
<feature type="transmembrane region" description="Helical" evidence="9">
    <location>
        <begin position="375"/>
        <end position="394"/>
    </location>
</feature>
<feature type="transmembrane region" description="Helical" evidence="9">
    <location>
        <begin position="401"/>
        <end position="423"/>
    </location>
</feature>
<evidence type="ECO:0000256" key="7">
    <source>
        <dbReference type="ARBA" id="ARBA00023136"/>
    </source>
</evidence>
<feature type="transmembrane region" description="Helical" evidence="9">
    <location>
        <begin position="332"/>
        <end position="355"/>
    </location>
</feature>
<gene>
    <name evidence="10" type="ORF">HNR61_001876</name>
</gene>
<keyword evidence="2" id="KW-1003">Cell membrane</keyword>
<dbReference type="PANTHER" id="PTHR47019:SF1">
    <property type="entry name" value="LIPID II FLIPPASE MURJ"/>
    <property type="match status" value="1"/>
</dbReference>
<keyword evidence="5" id="KW-0573">Peptidoglycan synthesis</keyword>
<evidence type="ECO:0000256" key="2">
    <source>
        <dbReference type="ARBA" id="ARBA00022475"/>
    </source>
</evidence>
<keyword evidence="6 9" id="KW-1133">Transmembrane helix</keyword>
<sequence>MSVTATRPRAGNSAGRAALLSAALIGTGTVLGFARDLLIAHRFGASSSTDAFLVAWSIPESVSPLLIEDAMALAMVPAVTRALQQPHGVRPLVSLVLPRLALVLSLAAVAAVAAAPLLVDLLAPGIAAHGPAVTCVRLTAVTILTFGIAGFMNATLRAHHCFGPPAAIYLAYNLGILASITLLADGLGIVSAAAGVAAGGVLMILVQAPAFYRRLRARPHPDEAAPDATASASPDAPAGAPRLQPGTLATAALVPIVVYTLTRQGQVLVERFFASSLPAGAISHLNYAQKIAQVPMVLSLLLVTVTFPRLARASAHRDTAQIRHRVQTDLKAVSCVVLCAVAFLVAFAEPTVRFLFQHGHFDADDTARTADVLRIYALGLWGQAALGVLARVFFAQARPMWSPALAMAAGLGLTWTVAVLLAATAGTPALAAGNAAGITLTALLLLRQVGRRVVPIPLGRIGADLARAALAALAAGALAAAVAAVLAPSVFPLVKLAVGAVVLVTAFGLVLAAGDPSSRSMFARCCRAALRFRKARDSQARRV</sequence>
<dbReference type="GO" id="GO:0008360">
    <property type="term" value="P:regulation of cell shape"/>
    <property type="evidence" value="ECO:0007669"/>
    <property type="project" value="UniProtKB-KW"/>
</dbReference>
<dbReference type="GO" id="GO:0034204">
    <property type="term" value="P:lipid translocation"/>
    <property type="evidence" value="ECO:0007669"/>
    <property type="project" value="TreeGrafter"/>
</dbReference>
<dbReference type="AlphaFoldDB" id="A0A7W3QKT8"/>
<feature type="region of interest" description="Disordered" evidence="8">
    <location>
        <begin position="221"/>
        <end position="240"/>
    </location>
</feature>
<feature type="transmembrane region" description="Helical" evidence="9">
    <location>
        <begin position="131"/>
        <end position="154"/>
    </location>
</feature>
<feature type="transmembrane region" description="Helical" evidence="9">
    <location>
        <begin position="468"/>
        <end position="487"/>
    </location>
</feature>
<feature type="transmembrane region" description="Helical" evidence="9">
    <location>
        <begin position="190"/>
        <end position="212"/>
    </location>
</feature>
<keyword evidence="7 9" id="KW-0472">Membrane</keyword>
<evidence type="ECO:0000256" key="1">
    <source>
        <dbReference type="ARBA" id="ARBA00004651"/>
    </source>
</evidence>
<feature type="compositionally biased region" description="Low complexity" evidence="8">
    <location>
        <begin position="226"/>
        <end position="240"/>
    </location>
</feature>
<dbReference type="GO" id="GO:0015648">
    <property type="term" value="F:lipid-linked peptidoglycan transporter activity"/>
    <property type="evidence" value="ECO:0007669"/>
    <property type="project" value="TreeGrafter"/>
</dbReference>
<dbReference type="Proteomes" id="UP000572680">
    <property type="component" value="Unassembled WGS sequence"/>
</dbReference>
<dbReference type="EMBL" id="JACJIA010000002">
    <property type="protein sequence ID" value="MBA8950263.1"/>
    <property type="molecule type" value="Genomic_DNA"/>
</dbReference>
<feature type="transmembrane region" description="Helical" evidence="9">
    <location>
        <begin position="166"/>
        <end position="184"/>
    </location>
</feature>
<dbReference type="Pfam" id="PF03023">
    <property type="entry name" value="MurJ"/>
    <property type="match status" value="1"/>
</dbReference>
<dbReference type="InterPro" id="IPR051050">
    <property type="entry name" value="Lipid_II_flippase_MurJ/MviN"/>
</dbReference>
<keyword evidence="4" id="KW-0133">Cell shape</keyword>
<evidence type="ECO:0000256" key="9">
    <source>
        <dbReference type="SAM" id="Phobius"/>
    </source>
</evidence>
<keyword evidence="11" id="KW-1185">Reference proteome</keyword>
<dbReference type="RefSeq" id="WP_182842711.1">
    <property type="nucleotide sequence ID" value="NZ_JACJIA010000002.1"/>
</dbReference>
<accession>A0A7W3QKT8</accession>
<feature type="transmembrane region" description="Helical" evidence="9">
    <location>
        <begin position="429"/>
        <end position="447"/>
    </location>
</feature>
<feature type="transmembrane region" description="Helical" evidence="9">
    <location>
        <begin position="493"/>
        <end position="514"/>
    </location>
</feature>
<proteinExistence type="predicted"/>
<protein>
    <submittedName>
        <fullName evidence="10">Putative peptidoglycan lipid II flippase</fullName>
    </submittedName>
</protein>
<organism evidence="10 11">
    <name type="scientific">Actinomadura namibiensis</name>
    <dbReference type="NCBI Taxonomy" id="182080"/>
    <lineage>
        <taxon>Bacteria</taxon>
        <taxon>Bacillati</taxon>
        <taxon>Actinomycetota</taxon>
        <taxon>Actinomycetes</taxon>
        <taxon>Streptosporangiales</taxon>
        <taxon>Thermomonosporaceae</taxon>
        <taxon>Actinomadura</taxon>
    </lineage>
</organism>
<dbReference type="GO" id="GO:0005886">
    <property type="term" value="C:plasma membrane"/>
    <property type="evidence" value="ECO:0007669"/>
    <property type="project" value="UniProtKB-SubCell"/>
</dbReference>
<reference evidence="10 11" key="1">
    <citation type="submission" date="2020-08" db="EMBL/GenBank/DDBJ databases">
        <title>Genomic Encyclopedia of Type Strains, Phase IV (KMG-IV): sequencing the most valuable type-strain genomes for metagenomic binning, comparative biology and taxonomic classification.</title>
        <authorList>
            <person name="Goeker M."/>
        </authorList>
    </citation>
    <scope>NUCLEOTIDE SEQUENCE [LARGE SCALE GENOMIC DNA]</scope>
    <source>
        <strain evidence="10 11">DSM 44197</strain>
    </source>
</reference>
<evidence type="ECO:0000256" key="4">
    <source>
        <dbReference type="ARBA" id="ARBA00022960"/>
    </source>
</evidence>
<feature type="transmembrane region" description="Helical" evidence="9">
    <location>
        <begin position="100"/>
        <end position="119"/>
    </location>
</feature>
<keyword evidence="3 9" id="KW-0812">Transmembrane</keyword>
<evidence type="ECO:0000256" key="8">
    <source>
        <dbReference type="SAM" id="MobiDB-lite"/>
    </source>
</evidence>
<evidence type="ECO:0000256" key="3">
    <source>
        <dbReference type="ARBA" id="ARBA00022692"/>
    </source>
</evidence>
<evidence type="ECO:0000313" key="11">
    <source>
        <dbReference type="Proteomes" id="UP000572680"/>
    </source>
</evidence>
<evidence type="ECO:0000256" key="5">
    <source>
        <dbReference type="ARBA" id="ARBA00022984"/>
    </source>
</evidence>
<feature type="transmembrane region" description="Helical" evidence="9">
    <location>
        <begin position="17"/>
        <end position="34"/>
    </location>
</feature>
<dbReference type="GO" id="GO:0009252">
    <property type="term" value="P:peptidoglycan biosynthetic process"/>
    <property type="evidence" value="ECO:0007669"/>
    <property type="project" value="UniProtKB-KW"/>
</dbReference>
<evidence type="ECO:0000313" key="10">
    <source>
        <dbReference type="EMBL" id="MBA8950263.1"/>
    </source>
</evidence>
<evidence type="ECO:0000256" key="6">
    <source>
        <dbReference type="ARBA" id="ARBA00022989"/>
    </source>
</evidence>
<comment type="caution">
    <text evidence="10">The sequence shown here is derived from an EMBL/GenBank/DDBJ whole genome shotgun (WGS) entry which is preliminary data.</text>
</comment>
<comment type="subcellular location">
    <subcellularLocation>
        <location evidence="1">Cell membrane</location>
        <topology evidence="1">Multi-pass membrane protein</topology>
    </subcellularLocation>
</comment>